<dbReference type="InterPro" id="IPR003593">
    <property type="entry name" value="AAA+_ATPase"/>
</dbReference>
<dbReference type="SUPFAM" id="SSF50331">
    <property type="entry name" value="MOP-like"/>
    <property type="match status" value="1"/>
</dbReference>
<dbReference type="PANTHER" id="PTHR42781:SF4">
    <property type="entry name" value="SPERMIDINE_PUTRESCINE IMPORT ATP-BINDING PROTEIN POTA"/>
    <property type="match status" value="1"/>
</dbReference>
<gene>
    <name evidence="7" type="ORF">B0G62_13426</name>
</gene>
<dbReference type="PANTHER" id="PTHR42781">
    <property type="entry name" value="SPERMIDINE/PUTRESCINE IMPORT ATP-BINDING PROTEIN POTA"/>
    <property type="match status" value="1"/>
</dbReference>
<dbReference type="GO" id="GO:0022857">
    <property type="term" value="F:transmembrane transporter activity"/>
    <property type="evidence" value="ECO:0007669"/>
    <property type="project" value="InterPro"/>
</dbReference>
<dbReference type="SMART" id="SM00382">
    <property type="entry name" value="AAA"/>
    <property type="match status" value="1"/>
</dbReference>
<sequence length="378" mass="40724">MQEMNPVNTASLASADMARALPDASGLTDATGAHDAHGAAGVQIDRLSVRFGARTVLNDLSLTIRRGELLTVLGRSGCGKTTLLRFIAGFIEADGLAGSLTVAGRDLTHVPPHQRNLGLLFQSYALFPHLSVFENVAFGLKARRVPSRDIARRVADALKLVQLGDQGHVMPAQLSGGMQQRVALARALVIEPDVLLLDEPLSALDANLRASVRSELKALHERLPNLTIVCVTHDQDDALVLSDRTLLMRDGHIAQLGTPQELYDTPNDAYVARYLGAANLLPPSVAFPVGDARHDVRDKLACLRPESLRIVPLGEGALHGTIESVEWYGSVLSVPVLLDAMPNEPVLVTMQRGHGMTPEKGMRVSLRYEADDVVLINP</sequence>
<evidence type="ECO:0000313" key="8">
    <source>
        <dbReference type="Proteomes" id="UP000237381"/>
    </source>
</evidence>
<keyword evidence="2" id="KW-1003">Cell membrane</keyword>
<reference evidence="7 8" key="1">
    <citation type="submission" date="2018-01" db="EMBL/GenBank/DDBJ databases">
        <title>Genomic Encyclopedia of Type Strains, Phase III (KMG-III): the genomes of soil and plant-associated and newly described type strains.</title>
        <authorList>
            <person name="Whitman W."/>
        </authorList>
    </citation>
    <scope>NUCLEOTIDE SEQUENCE [LARGE SCALE GENOMIC DNA]</scope>
    <source>
        <strain evidence="7 8">JCM 18070</strain>
    </source>
</reference>
<evidence type="ECO:0000256" key="5">
    <source>
        <dbReference type="ARBA" id="ARBA00022840"/>
    </source>
</evidence>
<evidence type="ECO:0000256" key="4">
    <source>
        <dbReference type="ARBA" id="ARBA00022741"/>
    </source>
</evidence>
<keyword evidence="3" id="KW-0997">Cell inner membrane</keyword>
<dbReference type="InterPro" id="IPR017871">
    <property type="entry name" value="ABC_transporter-like_CS"/>
</dbReference>
<keyword evidence="8" id="KW-1185">Reference proteome</keyword>
<dbReference type="PROSITE" id="PS50893">
    <property type="entry name" value="ABC_TRANSPORTER_2"/>
    <property type="match status" value="1"/>
</dbReference>
<dbReference type="NCBIfam" id="TIGR03258">
    <property type="entry name" value="PhnT"/>
    <property type="match status" value="1"/>
</dbReference>
<organism evidence="7 8">
    <name type="scientific">Paraburkholderia eburnea</name>
    <dbReference type="NCBI Taxonomy" id="1189126"/>
    <lineage>
        <taxon>Bacteria</taxon>
        <taxon>Pseudomonadati</taxon>
        <taxon>Pseudomonadota</taxon>
        <taxon>Betaproteobacteria</taxon>
        <taxon>Burkholderiales</taxon>
        <taxon>Burkholderiaceae</taxon>
        <taxon>Paraburkholderia</taxon>
    </lineage>
</organism>
<dbReference type="InterPro" id="IPR017662">
    <property type="entry name" value="AminoethylPonate_ABC_PhnT"/>
</dbReference>
<name>A0A2S4LSF4_9BURK</name>
<accession>A0A2S4LSF4</accession>
<evidence type="ECO:0000259" key="6">
    <source>
        <dbReference type="PROSITE" id="PS50893"/>
    </source>
</evidence>
<evidence type="ECO:0000256" key="1">
    <source>
        <dbReference type="ARBA" id="ARBA00022448"/>
    </source>
</evidence>
<dbReference type="AlphaFoldDB" id="A0A2S4LSF4"/>
<proteinExistence type="predicted"/>
<evidence type="ECO:0000313" key="7">
    <source>
        <dbReference type="EMBL" id="POR45392.1"/>
    </source>
</evidence>
<keyword evidence="4" id="KW-0547">Nucleotide-binding</keyword>
<feature type="domain" description="ABC transporter" evidence="6">
    <location>
        <begin position="42"/>
        <end position="275"/>
    </location>
</feature>
<dbReference type="InterPro" id="IPR008995">
    <property type="entry name" value="Mo/tungstate-bd_C_term_dom"/>
</dbReference>
<dbReference type="InterPro" id="IPR027417">
    <property type="entry name" value="P-loop_NTPase"/>
</dbReference>
<comment type="caution">
    <text evidence="7">The sequence shown here is derived from an EMBL/GenBank/DDBJ whole genome shotgun (WGS) entry which is preliminary data.</text>
</comment>
<dbReference type="FunFam" id="3.40.50.300:FF:000425">
    <property type="entry name" value="Probable ABC transporter, ATP-binding subunit"/>
    <property type="match status" value="1"/>
</dbReference>
<dbReference type="GO" id="GO:0016887">
    <property type="term" value="F:ATP hydrolysis activity"/>
    <property type="evidence" value="ECO:0007669"/>
    <property type="project" value="InterPro"/>
</dbReference>
<keyword evidence="1" id="KW-0813">Transport</keyword>
<dbReference type="EMBL" id="PQGA01000034">
    <property type="protein sequence ID" value="POR45392.1"/>
    <property type="molecule type" value="Genomic_DNA"/>
</dbReference>
<dbReference type="PROSITE" id="PS00211">
    <property type="entry name" value="ABC_TRANSPORTER_1"/>
    <property type="match status" value="1"/>
</dbReference>
<dbReference type="SUPFAM" id="SSF52540">
    <property type="entry name" value="P-loop containing nucleoside triphosphate hydrolases"/>
    <property type="match status" value="1"/>
</dbReference>
<dbReference type="GO" id="GO:0043190">
    <property type="term" value="C:ATP-binding cassette (ABC) transporter complex"/>
    <property type="evidence" value="ECO:0007669"/>
    <property type="project" value="InterPro"/>
</dbReference>
<dbReference type="Pfam" id="PF00005">
    <property type="entry name" value="ABC_tran"/>
    <property type="match status" value="1"/>
</dbReference>
<dbReference type="Gene3D" id="3.40.50.300">
    <property type="entry name" value="P-loop containing nucleotide triphosphate hydrolases"/>
    <property type="match status" value="1"/>
</dbReference>
<dbReference type="GO" id="GO:0015697">
    <property type="term" value="P:quaternary ammonium group transport"/>
    <property type="evidence" value="ECO:0007669"/>
    <property type="project" value="UniProtKB-ARBA"/>
</dbReference>
<dbReference type="GO" id="GO:0005524">
    <property type="term" value="F:ATP binding"/>
    <property type="evidence" value="ECO:0007669"/>
    <property type="project" value="UniProtKB-KW"/>
</dbReference>
<dbReference type="InterPro" id="IPR050093">
    <property type="entry name" value="ABC_SmlMolc_Importer"/>
</dbReference>
<keyword evidence="5 7" id="KW-0067">ATP-binding</keyword>
<dbReference type="Pfam" id="PF08402">
    <property type="entry name" value="TOBE_2"/>
    <property type="match status" value="1"/>
</dbReference>
<keyword evidence="3" id="KW-0472">Membrane</keyword>
<dbReference type="Proteomes" id="UP000237381">
    <property type="component" value="Unassembled WGS sequence"/>
</dbReference>
<dbReference type="InterPro" id="IPR013611">
    <property type="entry name" value="Transp-assoc_OB_typ2"/>
</dbReference>
<dbReference type="InterPro" id="IPR003439">
    <property type="entry name" value="ABC_transporter-like_ATP-bd"/>
</dbReference>
<evidence type="ECO:0000256" key="3">
    <source>
        <dbReference type="ARBA" id="ARBA00022519"/>
    </source>
</evidence>
<evidence type="ECO:0000256" key="2">
    <source>
        <dbReference type="ARBA" id="ARBA00022475"/>
    </source>
</evidence>
<protein>
    <submittedName>
        <fullName evidence="7">2-aminoethylphosphonate transport system ATP-binding protein</fullName>
    </submittedName>
</protein>